<keyword evidence="1" id="KW-0238">DNA-binding</keyword>
<feature type="domain" description="HTH cro/C1-type" evidence="3">
    <location>
        <begin position="136"/>
        <end position="190"/>
    </location>
</feature>
<dbReference type="GO" id="GO:0003700">
    <property type="term" value="F:DNA-binding transcription factor activity"/>
    <property type="evidence" value="ECO:0007669"/>
    <property type="project" value="TreeGrafter"/>
</dbReference>
<dbReference type="RefSeq" id="WP_088440872.1">
    <property type="nucleotide sequence ID" value="NZ_BMMC01000003.1"/>
</dbReference>
<feature type="region of interest" description="Disordered" evidence="2">
    <location>
        <begin position="1"/>
        <end position="22"/>
    </location>
</feature>
<protein>
    <submittedName>
        <fullName evidence="4">XRE family transcriptional regulator</fullName>
    </submittedName>
</protein>
<dbReference type="SMART" id="SM00530">
    <property type="entry name" value="HTH_XRE"/>
    <property type="match status" value="1"/>
</dbReference>
<dbReference type="SUPFAM" id="SSF47413">
    <property type="entry name" value="lambda repressor-like DNA-binding domains"/>
    <property type="match status" value="1"/>
</dbReference>
<evidence type="ECO:0000256" key="1">
    <source>
        <dbReference type="ARBA" id="ARBA00023125"/>
    </source>
</evidence>
<dbReference type="InterPro" id="IPR001387">
    <property type="entry name" value="Cro/C1-type_HTH"/>
</dbReference>
<dbReference type="InterPro" id="IPR009875">
    <property type="entry name" value="PilZ_domain"/>
</dbReference>
<dbReference type="PANTHER" id="PTHR46797">
    <property type="entry name" value="HTH-TYPE TRANSCRIPTIONAL REGULATOR"/>
    <property type="match status" value="1"/>
</dbReference>
<evidence type="ECO:0000259" key="3">
    <source>
        <dbReference type="PROSITE" id="PS50943"/>
    </source>
</evidence>
<proteinExistence type="predicted"/>
<dbReference type="AlphaFoldDB" id="A0A246JVC9"/>
<dbReference type="Gene3D" id="2.40.10.220">
    <property type="entry name" value="predicted glycosyltransferase like domains"/>
    <property type="match status" value="1"/>
</dbReference>
<keyword evidence="5" id="KW-1185">Reference proteome</keyword>
<dbReference type="PANTHER" id="PTHR46797:SF1">
    <property type="entry name" value="METHYLPHOSPHONATE SYNTHASE"/>
    <property type="match status" value="1"/>
</dbReference>
<dbReference type="SUPFAM" id="SSF141371">
    <property type="entry name" value="PilZ domain-like"/>
    <property type="match status" value="1"/>
</dbReference>
<dbReference type="OrthoDB" id="9795572at2"/>
<organism evidence="4 5">
    <name type="scientific">Sphingopyxis bauzanensis</name>
    <dbReference type="NCBI Taxonomy" id="651663"/>
    <lineage>
        <taxon>Bacteria</taxon>
        <taxon>Pseudomonadati</taxon>
        <taxon>Pseudomonadota</taxon>
        <taxon>Alphaproteobacteria</taxon>
        <taxon>Sphingomonadales</taxon>
        <taxon>Sphingomonadaceae</taxon>
        <taxon>Sphingopyxis</taxon>
    </lineage>
</organism>
<dbReference type="Pfam" id="PF01381">
    <property type="entry name" value="HTH_3"/>
    <property type="match status" value="1"/>
</dbReference>
<dbReference type="InterPro" id="IPR050807">
    <property type="entry name" value="TransReg_Diox_bact_type"/>
</dbReference>
<evidence type="ECO:0000313" key="4">
    <source>
        <dbReference type="EMBL" id="OWQ97017.1"/>
    </source>
</evidence>
<sequence length="227" mass="23819">MAISAYLQSPAADAGSRRKPRRKLQLDVPAAHAGGEGLVVTIHNISQSGMLIECNAGLAIDDKIDVELPHAGVVTARLLWASGSLFGCEFKSPISAAAVSAAELRGLAPPVSAPEAPTPSGTSEVHNPALRFGANLRRLRIARGLSQADVAAEMDVSAPSISGWEKGRARPKPDRMTALAALLGVPVTQLLVDLAAEPYEDLIVQGRDRIARATGASPDKIRIFIEI</sequence>
<dbReference type="Proteomes" id="UP000197361">
    <property type="component" value="Unassembled WGS sequence"/>
</dbReference>
<reference evidence="4 5" key="1">
    <citation type="journal article" date="2010" name="Int. J. Syst. Evol. Microbiol.">
        <title>Sphingopyxis bauzanensis sp. nov., a psychrophilic bacterium isolated from soil.</title>
        <authorList>
            <person name="Zhang D.C."/>
            <person name="Liu H.C."/>
            <person name="Xin Y.H."/>
            <person name="Zhou Y.G."/>
            <person name="Schinner F."/>
            <person name="Margesin R."/>
        </authorList>
    </citation>
    <scope>NUCLEOTIDE SEQUENCE [LARGE SCALE GENOMIC DNA]</scope>
    <source>
        <strain evidence="4 5">DSM 22271</strain>
    </source>
</reference>
<name>A0A246JVC9_9SPHN</name>
<dbReference type="InterPro" id="IPR010982">
    <property type="entry name" value="Lambda_DNA-bd_dom_sf"/>
</dbReference>
<evidence type="ECO:0000256" key="2">
    <source>
        <dbReference type="SAM" id="MobiDB-lite"/>
    </source>
</evidence>
<dbReference type="EMBL" id="NISK01000002">
    <property type="protein sequence ID" value="OWQ97017.1"/>
    <property type="molecule type" value="Genomic_DNA"/>
</dbReference>
<evidence type="ECO:0000313" key="5">
    <source>
        <dbReference type="Proteomes" id="UP000197361"/>
    </source>
</evidence>
<dbReference type="GO" id="GO:0005829">
    <property type="term" value="C:cytosol"/>
    <property type="evidence" value="ECO:0007669"/>
    <property type="project" value="TreeGrafter"/>
</dbReference>
<dbReference type="Gene3D" id="1.10.260.40">
    <property type="entry name" value="lambda repressor-like DNA-binding domains"/>
    <property type="match status" value="1"/>
</dbReference>
<dbReference type="GO" id="GO:0003677">
    <property type="term" value="F:DNA binding"/>
    <property type="evidence" value="ECO:0007669"/>
    <property type="project" value="UniProtKB-KW"/>
</dbReference>
<dbReference type="PROSITE" id="PS50943">
    <property type="entry name" value="HTH_CROC1"/>
    <property type="match status" value="1"/>
</dbReference>
<dbReference type="GO" id="GO:0035438">
    <property type="term" value="F:cyclic-di-GMP binding"/>
    <property type="evidence" value="ECO:0007669"/>
    <property type="project" value="InterPro"/>
</dbReference>
<accession>A0A246JVC9</accession>
<dbReference type="Pfam" id="PF07238">
    <property type="entry name" value="PilZ"/>
    <property type="match status" value="1"/>
</dbReference>
<comment type="caution">
    <text evidence="4">The sequence shown here is derived from an EMBL/GenBank/DDBJ whole genome shotgun (WGS) entry which is preliminary data.</text>
</comment>
<dbReference type="CDD" id="cd00093">
    <property type="entry name" value="HTH_XRE"/>
    <property type="match status" value="1"/>
</dbReference>
<gene>
    <name evidence="4" type="ORF">CDQ92_07955</name>
</gene>